<sequence length="127" mass="14314">MPFGLPSKKSSALATKPEAMASEVTLVGQSNTMSEKQASAGPSKKETKMTWKEAQEACRKEHSWEILVSWLLVHAFVYLVQDFNVFYRRITTVCDESSVAQCMTGSLKADSFLFLQMFNYDSRLLCL</sequence>
<reference evidence="2 3" key="1">
    <citation type="journal article" date="2011" name="Genome Biol.">
        <title>Comparative genome sequence analysis underscores mycoparasitism as the ancestral life style of Trichoderma.</title>
        <authorList>
            <person name="Kubicek C.P."/>
            <person name="Herrera-Estrella A."/>
            <person name="Seidl-Seiboth V."/>
            <person name="Martinez D.A."/>
            <person name="Druzhinina I.S."/>
            <person name="Thon M."/>
            <person name="Zeilinger S."/>
            <person name="Casas-Flores S."/>
            <person name="Horwitz B.A."/>
            <person name="Mukherjee P.K."/>
            <person name="Mukherjee M."/>
            <person name="Kredics L."/>
            <person name="Alcaraz L.D."/>
            <person name="Aerts A."/>
            <person name="Antal Z."/>
            <person name="Atanasova L."/>
            <person name="Cervantes-Badillo M.G."/>
            <person name="Challacombe J."/>
            <person name="Chertkov O."/>
            <person name="McCluskey K."/>
            <person name="Coulpier F."/>
            <person name="Deshpande N."/>
            <person name="von Doehren H."/>
            <person name="Ebbole D.J."/>
            <person name="Esquivel-Naranjo E.U."/>
            <person name="Fekete E."/>
            <person name="Flipphi M."/>
            <person name="Glaser F."/>
            <person name="Gomez-Rodriguez E.Y."/>
            <person name="Gruber S."/>
            <person name="Han C."/>
            <person name="Henrissat B."/>
            <person name="Hermosa R."/>
            <person name="Hernandez-Onate M."/>
            <person name="Karaffa L."/>
            <person name="Kosti I."/>
            <person name="Le Crom S."/>
            <person name="Lindquist E."/>
            <person name="Lucas S."/>
            <person name="Luebeck M."/>
            <person name="Luebeck P.S."/>
            <person name="Margeot A."/>
            <person name="Metz B."/>
            <person name="Misra M."/>
            <person name="Nevalainen H."/>
            <person name="Omann M."/>
            <person name="Packer N."/>
            <person name="Perrone G."/>
            <person name="Uresti-Rivera E.E."/>
            <person name="Salamov A."/>
            <person name="Schmoll M."/>
            <person name="Seiboth B."/>
            <person name="Shapiro H."/>
            <person name="Sukno S."/>
            <person name="Tamayo-Ramos J.A."/>
            <person name="Tisch D."/>
            <person name="Wiest A."/>
            <person name="Wilkinson H.H."/>
            <person name="Zhang M."/>
            <person name="Coutinho P.M."/>
            <person name="Kenerley C.M."/>
            <person name="Monte E."/>
            <person name="Baker S.E."/>
            <person name="Grigoriev I.V."/>
        </authorList>
    </citation>
    <scope>NUCLEOTIDE SEQUENCE [LARGE SCALE GENOMIC DNA]</scope>
    <source>
        <strain evidence="3">Gv29-8 / FGSC 10586</strain>
    </source>
</reference>
<dbReference type="AlphaFoldDB" id="G9MEZ6"/>
<name>G9MEZ6_HYPVG</name>
<feature type="region of interest" description="Disordered" evidence="1">
    <location>
        <begin position="26"/>
        <end position="52"/>
    </location>
</feature>
<dbReference type="EMBL" id="ABDF02000001">
    <property type="protein sequence ID" value="EHK26964.1"/>
    <property type="molecule type" value="Genomic_DNA"/>
</dbReference>
<feature type="compositionally biased region" description="Polar residues" evidence="1">
    <location>
        <begin position="27"/>
        <end position="37"/>
    </location>
</feature>
<gene>
    <name evidence="2" type="ORF">TRIVIDRAFT_34814</name>
</gene>
<dbReference type="OrthoDB" id="4889349at2759"/>
<dbReference type="VEuPathDB" id="FungiDB:TRIVIDRAFT_34814"/>
<dbReference type="RefSeq" id="XP_013961182.1">
    <property type="nucleotide sequence ID" value="XM_014105707.1"/>
</dbReference>
<feature type="compositionally biased region" description="Basic and acidic residues" evidence="1">
    <location>
        <begin position="43"/>
        <end position="52"/>
    </location>
</feature>
<proteinExistence type="predicted"/>
<dbReference type="GeneID" id="25793362"/>
<dbReference type="HOGENOM" id="CLU_1970860_0_0_1"/>
<evidence type="ECO:0000313" key="2">
    <source>
        <dbReference type="EMBL" id="EHK26964.1"/>
    </source>
</evidence>
<keyword evidence="3" id="KW-1185">Reference proteome</keyword>
<organism evidence="2 3">
    <name type="scientific">Hypocrea virens (strain Gv29-8 / FGSC 10586)</name>
    <name type="common">Gliocladium virens</name>
    <name type="synonym">Trichoderma virens</name>
    <dbReference type="NCBI Taxonomy" id="413071"/>
    <lineage>
        <taxon>Eukaryota</taxon>
        <taxon>Fungi</taxon>
        <taxon>Dikarya</taxon>
        <taxon>Ascomycota</taxon>
        <taxon>Pezizomycotina</taxon>
        <taxon>Sordariomycetes</taxon>
        <taxon>Hypocreomycetidae</taxon>
        <taxon>Hypocreales</taxon>
        <taxon>Hypocreaceae</taxon>
        <taxon>Trichoderma</taxon>
    </lineage>
</organism>
<comment type="caution">
    <text evidence="2">The sequence shown here is derived from an EMBL/GenBank/DDBJ whole genome shotgun (WGS) entry which is preliminary data.</text>
</comment>
<protein>
    <submittedName>
        <fullName evidence="2">Uncharacterized protein</fullName>
    </submittedName>
</protein>
<dbReference type="Proteomes" id="UP000007115">
    <property type="component" value="Unassembled WGS sequence"/>
</dbReference>
<dbReference type="InParanoid" id="G9MEZ6"/>
<dbReference type="eggNOG" id="ENOG502T451">
    <property type="taxonomic scope" value="Eukaryota"/>
</dbReference>
<evidence type="ECO:0000313" key="3">
    <source>
        <dbReference type="Proteomes" id="UP000007115"/>
    </source>
</evidence>
<evidence type="ECO:0000256" key="1">
    <source>
        <dbReference type="SAM" id="MobiDB-lite"/>
    </source>
</evidence>
<accession>G9MEZ6</accession>